<keyword evidence="6 8" id="KW-0009">Actin-binding</keyword>
<dbReference type="Proteomes" id="UP000186303">
    <property type="component" value="Chromosome 2"/>
</dbReference>
<dbReference type="GO" id="GO:0008290">
    <property type="term" value="C:F-actin capping protein complex"/>
    <property type="evidence" value="ECO:0007669"/>
    <property type="project" value="UniProtKB-UniRule"/>
</dbReference>
<dbReference type="VEuPathDB" id="FungiDB:MSYG_1192"/>
<comment type="subcellular location">
    <subcellularLocation>
        <location evidence="1 8">Cytoplasm</location>
        <location evidence="1 8">Cytoskeleton</location>
    </subcellularLocation>
</comment>
<dbReference type="GO" id="GO:0051015">
    <property type="term" value="F:actin filament binding"/>
    <property type="evidence" value="ECO:0007669"/>
    <property type="project" value="TreeGrafter"/>
</dbReference>
<dbReference type="PANTHER" id="PTHR10619:SF0">
    <property type="entry name" value="F-ACTIN-CAPPING PROTEIN SUBUNIT BETA ISOFORMS 1 AND 2"/>
    <property type="match status" value="1"/>
</dbReference>
<dbReference type="PROSITE" id="PS00231">
    <property type="entry name" value="F_ACTIN_CAPPING_BETA"/>
    <property type="match status" value="1"/>
</dbReference>
<dbReference type="InterPro" id="IPR037282">
    <property type="entry name" value="CapZ_alpha/beta"/>
</dbReference>
<dbReference type="InterPro" id="IPR042276">
    <property type="entry name" value="CapZ_alpha/beta_2"/>
</dbReference>
<dbReference type="InterPro" id="IPR043175">
    <property type="entry name" value="CAPZB_N"/>
</dbReference>
<evidence type="ECO:0000256" key="4">
    <source>
        <dbReference type="ARBA" id="ARBA00022467"/>
    </source>
</evidence>
<keyword evidence="5 8" id="KW-0963">Cytoplasm</keyword>
<dbReference type="InterPro" id="IPR019771">
    <property type="entry name" value="F-actin_capping_bsu_CS"/>
</dbReference>
<dbReference type="GO" id="GO:0030036">
    <property type="term" value="P:actin cytoskeleton organization"/>
    <property type="evidence" value="ECO:0007669"/>
    <property type="project" value="InterPro"/>
</dbReference>
<evidence type="ECO:0000256" key="1">
    <source>
        <dbReference type="ARBA" id="ARBA00004245"/>
    </source>
</evidence>
<dbReference type="EMBL" id="LT671822">
    <property type="protein sequence ID" value="SHO76853.1"/>
    <property type="molecule type" value="Genomic_DNA"/>
</dbReference>
<dbReference type="Gene3D" id="3.90.1150.210">
    <property type="entry name" value="F-actin capping protein, beta subunit"/>
    <property type="match status" value="1"/>
</dbReference>
<dbReference type="OMA" id="WSNKYYP"/>
<dbReference type="AlphaFoldDB" id="A0A1M8A340"/>
<organism evidence="9 10">
    <name type="scientific">Malassezia sympodialis (strain ATCC 42132)</name>
    <name type="common">Atopic eczema-associated yeast</name>
    <dbReference type="NCBI Taxonomy" id="1230383"/>
    <lineage>
        <taxon>Eukaryota</taxon>
        <taxon>Fungi</taxon>
        <taxon>Dikarya</taxon>
        <taxon>Basidiomycota</taxon>
        <taxon>Ustilaginomycotina</taxon>
        <taxon>Malasseziomycetes</taxon>
        <taxon>Malasseziales</taxon>
        <taxon>Malasseziaceae</taxon>
        <taxon>Malassezia</taxon>
    </lineage>
</organism>
<dbReference type="GO" id="GO:0051016">
    <property type="term" value="P:barbed-end actin filament capping"/>
    <property type="evidence" value="ECO:0007669"/>
    <property type="project" value="UniProtKB-UniRule"/>
</dbReference>
<keyword evidence="10" id="KW-1185">Reference proteome</keyword>
<evidence type="ECO:0000256" key="3">
    <source>
        <dbReference type="ARBA" id="ARBA00021859"/>
    </source>
</evidence>
<reference evidence="10" key="1">
    <citation type="journal article" date="2017" name="Nucleic Acids Res.">
        <title>Proteogenomics produces comprehensive and highly accurate protein-coding gene annotation in a complete genome assembly of Malassezia sympodialis.</title>
        <authorList>
            <person name="Zhu Y."/>
            <person name="Engstroem P.G."/>
            <person name="Tellgren-Roth C."/>
            <person name="Baudo C.D."/>
            <person name="Kennell J.C."/>
            <person name="Sun S."/>
            <person name="Billmyre R.B."/>
            <person name="Schroeder M.S."/>
            <person name="Andersson A."/>
            <person name="Holm T."/>
            <person name="Sigurgeirsson B."/>
            <person name="Wu G."/>
            <person name="Sankaranarayanan S.R."/>
            <person name="Siddharthan R."/>
            <person name="Sanyal K."/>
            <person name="Lundeberg J."/>
            <person name="Nystedt B."/>
            <person name="Boekhout T."/>
            <person name="Dawson T.L. Jr."/>
            <person name="Heitman J."/>
            <person name="Scheynius A."/>
            <person name="Lehtioe J."/>
        </authorList>
    </citation>
    <scope>NUCLEOTIDE SEQUENCE [LARGE SCALE GENOMIC DNA]</scope>
    <source>
        <strain evidence="10">ATCC 42132</strain>
    </source>
</reference>
<proteinExistence type="inferred from homology"/>
<dbReference type="SUPFAM" id="SSF90096">
    <property type="entry name" value="Subunits of heterodimeric actin filament capping protein Capz"/>
    <property type="match status" value="1"/>
</dbReference>
<dbReference type="STRING" id="1230383.A0A1M8A340"/>
<keyword evidence="7 8" id="KW-0206">Cytoskeleton</keyword>
<comment type="subunit">
    <text evidence="8">Heterodimer of an alpha and a beta subunit.</text>
</comment>
<keyword evidence="4 8" id="KW-0117">Actin capping</keyword>
<evidence type="ECO:0000313" key="10">
    <source>
        <dbReference type="Proteomes" id="UP000186303"/>
    </source>
</evidence>
<comment type="similarity">
    <text evidence="2 8">Belongs to the F-actin-capping protein beta subunit family.</text>
</comment>
<dbReference type="PANTHER" id="PTHR10619">
    <property type="entry name" value="F-ACTIN-CAPPING PROTEIN SUBUNIT BETA"/>
    <property type="match status" value="1"/>
</dbReference>
<evidence type="ECO:0000256" key="5">
    <source>
        <dbReference type="ARBA" id="ARBA00022490"/>
    </source>
</evidence>
<dbReference type="PRINTS" id="PR00192">
    <property type="entry name" value="FACTINCAPB"/>
</dbReference>
<dbReference type="InterPro" id="IPR001698">
    <property type="entry name" value="CAPZB"/>
</dbReference>
<accession>A0A1M8A340</accession>
<dbReference type="OrthoDB" id="9979678at2759"/>
<evidence type="ECO:0000256" key="7">
    <source>
        <dbReference type="ARBA" id="ARBA00023212"/>
    </source>
</evidence>
<evidence type="ECO:0000256" key="2">
    <source>
        <dbReference type="ARBA" id="ARBA00006039"/>
    </source>
</evidence>
<gene>
    <name evidence="9" type="ORF">MSYG_1192</name>
</gene>
<protein>
    <recommendedName>
        <fullName evidence="3 8">F-actin-capping protein subunit beta</fullName>
    </recommendedName>
</protein>
<dbReference type="Gene3D" id="1.20.58.570">
    <property type="match status" value="1"/>
</dbReference>
<evidence type="ECO:0000256" key="6">
    <source>
        <dbReference type="ARBA" id="ARBA00023203"/>
    </source>
</evidence>
<sequence>MSNVDQPLTLQIDMSTEGAGREYLCCDYNRDGQSWRSWYSNTYNPPLETDSDPVMPLGALRELELQANDAFETYLKLYYDTGYTSTYMWDLEEGSSNALPNSFAGVVLFKKELDGPVDAEASGTLGAWDSIHVFEVGVQETSAGAQTARYKLSSSVMLTLKRRDSASVGEVDLSGSLTRQTEETLPVAGATGHVVNLGRLIEDVESRVRNQLQEIYFGKMVDVVGHLRSTENLEASRNAKKLQEELVAGWER</sequence>
<dbReference type="GO" id="GO:0000902">
    <property type="term" value="P:cell morphogenesis"/>
    <property type="evidence" value="ECO:0007669"/>
    <property type="project" value="TreeGrafter"/>
</dbReference>
<evidence type="ECO:0000256" key="8">
    <source>
        <dbReference type="RuleBase" id="RU365078"/>
    </source>
</evidence>
<name>A0A1M8A340_MALS4</name>
<dbReference type="GO" id="GO:0005737">
    <property type="term" value="C:cytoplasm"/>
    <property type="evidence" value="ECO:0007669"/>
    <property type="project" value="InterPro"/>
</dbReference>
<comment type="function">
    <text evidence="8">F-actin-capping proteins bind in a Ca(2+)-independent manner to the fast growing ends of actin filaments (barbed end) thereby blocking the exchange of subunits at these ends. Unlike other capping proteins (such as gelsolin and severin), these proteins do not sever actin filaments.</text>
</comment>
<evidence type="ECO:0000313" key="9">
    <source>
        <dbReference type="EMBL" id="SHO76853.1"/>
    </source>
</evidence>
<dbReference type="Pfam" id="PF01115">
    <property type="entry name" value="F_actin_cap_B"/>
    <property type="match status" value="1"/>
</dbReference>